<evidence type="ECO:0000313" key="3">
    <source>
        <dbReference type="Proteomes" id="UP000319213"/>
    </source>
</evidence>
<sequence>MVTLSVFFDAQFWVGVLEIVSDGEVRVTRAVLGSEPTDAELYALLLREGIALLEQAEAAPPVPAGTRQVKRPNPKRAAKLAARAARRIGVRTTASQEAMRLALEARKKEAATRRKEEEQAKREHRREVARRKRLQRRRGH</sequence>
<dbReference type="InterPro" id="IPR016787">
    <property type="entry name" value="UCP021328"/>
</dbReference>
<keyword evidence="3" id="KW-1185">Reference proteome</keyword>
<comment type="caution">
    <text evidence="2">The sequence shown here is derived from an EMBL/GenBank/DDBJ whole genome shotgun (WGS) entry which is preliminary data.</text>
</comment>
<dbReference type="EMBL" id="VFPQ01000001">
    <property type="protein sequence ID" value="TQM75658.1"/>
    <property type="molecule type" value="Genomic_DNA"/>
</dbReference>
<dbReference type="RefSeq" id="WP_170198805.1">
    <property type="nucleotide sequence ID" value="NZ_BMPV01000001.1"/>
</dbReference>
<protein>
    <submittedName>
        <fullName evidence="2">DUF2992 family protein</fullName>
    </submittedName>
</protein>
<dbReference type="AlphaFoldDB" id="A0A543IYK6"/>
<proteinExistence type="predicted"/>
<feature type="region of interest" description="Disordered" evidence="1">
    <location>
        <begin position="106"/>
        <end position="140"/>
    </location>
</feature>
<dbReference type="Proteomes" id="UP000319213">
    <property type="component" value="Unassembled WGS sequence"/>
</dbReference>
<evidence type="ECO:0000313" key="2">
    <source>
        <dbReference type="EMBL" id="TQM75658.1"/>
    </source>
</evidence>
<evidence type="ECO:0000256" key="1">
    <source>
        <dbReference type="SAM" id="MobiDB-lite"/>
    </source>
</evidence>
<feature type="compositionally biased region" description="Basic residues" evidence="1">
    <location>
        <begin position="122"/>
        <end position="140"/>
    </location>
</feature>
<organism evidence="2 3">
    <name type="scientific">Thermopolyspora flexuosa</name>
    <dbReference type="NCBI Taxonomy" id="103836"/>
    <lineage>
        <taxon>Bacteria</taxon>
        <taxon>Bacillati</taxon>
        <taxon>Actinomycetota</taxon>
        <taxon>Actinomycetes</taxon>
        <taxon>Streptosporangiales</taxon>
        <taxon>Streptosporangiaceae</taxon>
        <taxon>Thermopolyspora</taxon>
    </lineage>
</organism>
<dbReference type="Pfam" id="PF11208">
    <property type="entry name" value="DUF2992"/>
    <property type="match status" value="1"/>
</dbReference>
<dbReference type="PIRSF" id="PIRSF021328">
    <property type="entry name" value="UCP021328"/>
    <property type="match status" value="1"/>
</dbReference>
<reference evidence="2 3" key="1">
    <citation type="submission" date="2019-06" db="EMBL/GenBank/DDBJ databases">
        <title>Sequencing the genomes of 1000 actinobacteria strains.</title>
        <authorList>
            <person name="Klenk H.-P."/>
        </authorList>
    </citation>
    <scope>NUCLEOTIDE SEQUENCE [LARGE SCALE GENOMIC DNA]</scope>
    <source>
        <strain evidence="2 3">DSM 43186</strain>
    </source>
</reference>
<gene>
    <name evidence="2" type="ORF">FHX40_2372</name>
</gene>
<name>A0A543IYK6_9ACTN</name>
<feature type="compositionally biased region" description="Basic and acidic residues" evidence="1">
    <location>
        <begin position="106"/>
        <end position="121"/>
    </location>
</feature>
<accession>A0A543IYK6</accession>